<sequence>MADADGMGPIDFLVIEFPGSRMTGEGLPLLVDLVDRGIIRVLDLLFVKKNLDGSVEGAQIADFDGDGTLDLAVFEGASSGLLQQDDIDEAGTALEAGSSAAILVYENTWAAPLASALRRGGAQLVAGGRIPVQAVLAALEATEV</sequence>
<protein>
    <recommendedName>
        <fullName evidence="3">DUF1269 domain-containing family protein</fullName>
    </recommendedName>
</protein>
<evidence type="ECO:0000313" key="1">
    <source>
        <dbReference type="EMBL" id="GAA1737300.1"/>
    </source>
</evidence>
<dbReference type="RefSeq" id="WP_344076280.1">
    <property type="nucleotide sequence ID" value="NZ_BAAALS010000002.1"/>
</dbReference>
<dbReference type="InterPro" id="IPR046288">
    <property type="entry name" value="DUF6325"/>
</dbReference>
<proteinExistence type="predicted"/>
<evidence type="ECO:0008006" key="3">
    <source>
        <dbReference type="Google" id="ProtNLM"/>
    </source>
</evidence>
<dbReference type="Pfam" id="PF19850">
    <property type="entry name" value="DUF6325"/>
    <property type="match status" value="1"/>
</dbReference>
<dbReference type="Proteomes" id="UP001500655">
    <property type="component" value="Unassembled WGS sequence"/>
</dbReference>
<evidence type="ECO:0000313" key="2">
    <source>
        <dbReference type="Proteomes" id="UP001500655"/>
    </source>
</evidence>
<comment type="caution">
    <text evidence="1">The sequence shown here is derived from an EMBL/GenBank/DDBJ whole genome shotgun (WGS) entry which is preliminary data.</text>
</comment>
<accession>A0ABP4VT86</accession>
<dbReference type="EMBL" id="BAAALS010000002">
    <property type="protein sequence ID" value="GAA1737300.1"/>
    <property type="molecule type" value="Genomic_DNA"/>
</dbReference>
<gene>
    <name evidence="1" type="ORF">GCM10009681_04900</name>
</gene>
<name>A0ABP4VT86_9ACTN</name>
<organism evidence="1 2">
    <name type="scientific">Luedemannella helvata</name>
    <dbReference type="NCBI Taxonomy" id="349315"/>
    <lineage>
        <taxon>Bacteria</taxon>
        <taxon>Bacillati</taxon>
        <taxon>Actinomycetota</taxon>
        <taxon>Actinomycetes</taxon>
        <taxon>Micromonosporales</taxon>
        <taxon>Micromonosporaceae</taxon>
        <taxon>Luedemannella</taxon>
    </lineage>
</organism>
<reference evidence="2" key="1">
    <citation type="journal article" date="2019" name="Int. J. Syst. Evol. Microbiol.">
        <title>The Global Catalogue of Microorganisms (GCM) 10K type strain sequencing project: providing services to taxonomists for standard genome sequencing and annotation.</title>
        <authorList>
            <consortium name="The Broad Institute Genomics Platform"/>
            <consortium name="The Broad Institute Genome Sequencing Center for Infectious Disease"/>
            <person name="Wu L."/>
            <person name="Ma J."/>
        </authorList>
    </citation>
    <scope>NUCLEOTIDE SEQUENCE [LARGE SCALE GENOMIC DNA]</scope>
    <source>
        <strain evidence="2">JCM 13249</strain>
    </source>
</reference>
<keyword evidence="2" id="KW-1185">Reference proteome</keyword>